<sequence length="665" mass="74902">MDARYSKTTRRSSSRRPSTSRPSRPRSRDMDELLYAKMSTTSPTPKSRKPDQRQDERPQQLGRDDRSTREGRKTFTIALAYSSIASAALAIVFLLCFSGSWTGPARSQICRIPLLGNTTFCSPTEGISEPHFNRLVAQEAEFVALHELATNAALLPAMLWEGHRSFQQLAFTVEMFHANRRVSVSLVNSILGMNTLTKHITSAHLNAERYFEKTSALEKGFEKLLILLGLLKDDVPPERDLASIFIGITTEIDKYIELTTEESREASPDLKKLKTLVEAIALGWMKNDGWVRDANEKTARSLSLSFWQWLRSLYEDDDNHQTTNELMHLARLGDLGLHSTWKQLLHHHNSTVPNFDERTELAAQYYRTILMALDSASMITSKLQQIREGILVLRDTARAEIAEEGISLSSTKEALRASSRYLKRKSKLLNARQKRDWDAFERSTPDLSQSHDSQVISRSTAATVVVSPHADLPTMDSPEARTFRRRAPRPRSSSRPRFQDGMERPHSEAVLKRSFPDVHRLRSRSRATSRSGRLSRTAPGSLGKALERLHGNIHLLKWAPVAVIGLLLFLYLTEPLRLPAKRTICKAVLLRDLQFCSPAQHVSNPYFDRLIAQEAKFVDLYHMTGLISSLGSLNPGNFSLVIKAVQIEDTVSAFVHTIASQAGQG</sequence>
<evidence type="ECO:0000313" key="4">
    <source>
        <dbReference type="Proteomes" id="UP000008062"/>
    </source>
</evidence>
<keyword evidence="2" id="KW-0472">Membrane</keyword>
<feature type="region of interest" description="Disordered" evidence="1">
    <location>
        <begin position="1"/>
        <end position="69"/>
    </location>
</feature>
<evidence type="ECO:0000313" key="3">
    <source>
        <dbReference type="EMBL" id="EGP84222.1"/>
    </source>
</evidence>
<dbReference type="GeneID" id="13396580"/>
<reference evidence="3 4" key="1">
    <citation type="journal article" date="2011" name="PLoS Genet.">
        <title>Finished genome of the fungal wheat pathogen Mycosphaerella graminicola reveals dispensome structure, chromosome plasticity, and stealth pathogenesis.</title>
        <authorList>
            <person name="Goodwin S.B."/>
            <person name="Ben M'barek S."/>
            <person name="Dhillon B."/>
            <person name="Wittenberg A.H.J."/>
            <person name="Crane C.F."/>
            <person name="Hane J.K."/>
            <person name="Foster A.J."/>
            <person name="Van der Lee T.A.J."/>
            <person name="Grimwood J."/>
            <person name="Aerts A."/>
            <person name="Antoniw J."/>
            <person name="Bailey A."/>
            <person name="Bluhm B."/>
            <person name="Bowler J."/>
            <person name="Bristow J."/>
            <person name="van der Burgt A."/>
            <person name="Canto-Canche B."/>
            <person name="Churchill A.C.L."/>
            <person name="Conde-Ferraez L."/>
            <person name="Cools H.J."/>
            <person name="Coutinho P.M."/>
            <person name="Csukai M."/>
            <person name="Dehal P."/>
            <person name="De Wit P."/>
            <person name="Donzelli B."/>
            <person name="van de Geest H.C."/>
            <person name="van Ham R.C.H.J."/>
            <person name="Hammond-Kosack K.E."/>
            <person name="Henrissat B."/>
            <person name="Kilian A."/>
            <person name="Kobayashi A.K."/>
            <person name="Koopmann E."/>
            <person name="Kourmpetis Y."/>
            <person name="Kuzniar A."/>
            <person name="Lindquist E."/>
            <person name="Lombard V."/>
            <person name="Maliepaard C."/>
            <person name="Martins N."/>
            <person name="Mehrabi R."/>
            <person name="Nap J.P.H."/>
            <person name="Ponomarenko A."/>
            <person name="Rudd J.J."/>
            <person name="Salamov A."/>
            <person name="Schmutz J."/>
            <person name="Schouten H.J."/>
            <person name="Shapiro H."/>
            <person name="Stergiopoulos I."/>
            <person name="Torriani S.F.F."/>
            <person name="Tu H."/>
            <person name="de Vries R.P."/>
            <person name="Waalwijk C."/>
            <person name="Ware S.B."/>
            <person name="Wiebenga A."/>
            <person name="Zwiers L.-H."/>
            <person name="Oliver R.P."/>
            <person name="Grigoriev I.V."/>
            <person name="Kema G.H.J."/>
        </authorList>
    </citation>
    <scope>NUCLEOTIDE SEQUENCE [LARGE SCALE GENOMIC DNA]</scope>
    <source>
        <strain evidence="4">CBS 115943 / IPO323</strain>
    </source>
</reference>
<name>F9XKK1_ZYMTI</name>
<evidence type="ECO:0000256" key="1">
    <source>
        <dbReference type="SAM" id="MobiDB-lite"/>
    </source>
</evidence>
<dbReference type="InParanoid" id="F9XKK1"/>
<dbReference type="EMBL" id="CM001205">
    <property type="protein sequence ID" value="EGP84222.1"/>
    <property type="molecule type" value="Genomic_DNA"/>
</dbReference>
<dbReference type="AlphaFoldDB" id="F9XKK1"/>
<dbReference type="KEGG" id="ztr:MYCGRDRAFT_96009"/>
<feature type="region of interest" description="Disordered" evidence="1">
    <location>
        <begin position="466"/>
        <end position="539"/>
    </location>
</feature>
<keyword evidence="2" id="KW-1133">Transmembrane helix</keyword>
<feature type="compositionally biased region" description="Low complexity" evidence="1">
    <location>
        <begin position="528"/>
        <end position="538"/>
    </location>
</feature>
<protein>
    <submittedName>
        <fullName evidence="3">Uncharacterized protein</fullName>
    </submittedName>
</protein>
<feature type="compositionally biased region" description="Basic and acidic residues" evidence="1">
    <location>
        <begin position="497"/>
        <end position="520"/>
    </location>
</feature>
<keyword evidence="2" id="KW-0812">Transmembrane</keyword>
<dbReference type="HOGENOM" id="CLU_412893_0_0_1"/>
<dbReference type="Proteomes" id="UP000008062">
    <property type="component" value="Chromosome 10"/>
</dbReference>
<accession>F9XKK1</accession>
<proteinExistence type="predicted"/>
<gene>
    <name evidence="3" type="ORF">MYCGRDRAFT_96009</name>
</gene>
<keyword evidence="4" id="KW-1185">Reference proteome</keyword>
<feature type="compositionally biased region" description="Basic and acidic residues" evidence="1">
    <location>
        <begin position="48"/>
        <end position="69"/>
    </location>
</feature>
<organism evidence="3 4">
    <name type="scientific">Zymoseptoria tritici (strain CBS 115943 / IPO323)</name>
    <name type="common">Speckled leaf blotch fungus</name>
    <name type="synonym">Septoria tritici</name>
    <dbReference type="NCBI Taxonomy" id="336722"/>
    <lineage>
        <taxon>Eukaryota</taxon>
        <taxon>Fungi</taxon>
        <taxon>Dikarya</taxon>
        <taxon>Ascomycota</taxon>
        <taxon>Pezizomycotina</taxon>
        <taxon>Dothideomycetes</taxon>
        <taxon>Dothideomycetidae</taxon>
        <taxon>Mycosphaerellales</taxon>
        <taxon>Mycosphaerellaceae</taxon>
        <taxon>Zymoseptoria</taxon>
    </lineage>
</organism>
<evidence type="ECO:0000256" key="2">
    <source>
        <dbReference type="SAM" id="Phobius"/>
    </source>
</evidence>
<feature type="compositionally biased region" description="Basic residues" evidence="1">
    <location>
        <begin position="483"/>
        <end position="494"/>
    </location>
</feature>
<dbReference type="RefSeq" id="XP_003849246.1">
    <property type="nucleotide sequence ID" value="XM_003849198.1"/>
</dbReference>
<feature type="transmembrane region" description="Helical" evidence="2">
    <location>
        <begin position="75"/>
        <end position="101"/>
    </location>
</feature>
<dbReference type="OrthoDB" id="10368724at2759"/>